<organism evidence="3 4">
    <name type="scientific">Marinomonas mediterranea (strain ATCC 700492 / JCM 21426 / NBRC 103028 / MMB-1)</name>
    <dbReference type="NCBI Taxonomy" id="717774"/>
    <lineage>
        <taxon>Bacteria</taxon>
        <taxon>Pseudomonadati</taxon>
        <taxon>Pseudomonadota</taxon>
        <taxon>Gammaproteobacteria</taxon>
        <taxon>Oceanospirillales</taxon>
        <taxon>Oceanospirillaceae</taxon>
        <taxon>Marinomonas</taxon>
    </lineage>
</organism>
<keyword evidence="4" id="KW-1185">Reference proteome</keyword>
<dbReference type="PATRIC" id="fig|717774.3.peg.4060"/>
<evidence type="ECO:0000259" key="2">
    <source>
        <dbReference type="PROSITE" id="PS50883"/>
    </source>
</evidence>
<dbReference type="SMART" id="SM00052">
    <property type="entry name" value="EAL"/>
    <property type="match status" value="1"/>
</dbReference>
<evidence type="ECO:0000256" key="1">
    <source>
        <dbReference type="SAM" id="Phobius"/>
    </source>
</evidence>
<dbReference type="PROSITE" id="PS50883">
    <property type="entry name" value="EAL"/>
    <property type="match status" value="1"/>
</dbReference>
<feature type="transmembrane region" description="Helical" evidence="1">
    <location>
        <begin position="233"/>
        <end position="252"/>
    </location>
</feature>
<dbReference type="AlphaFoldDB" id="F2JYL5"/>
<feature type="transmembrane region" description="Helical" evidence="1">
    <location>
        <begin position="12"/>
        <end position="31"/>
    </location>
</feature>
<feature type="domain" description="EAL" evidence="2">
    <location>
        <begin position="428"/>
        <end position="679"/>
    </location>
</feature>
<dbReference type="Proteomes" id="UP000001062">
    <property type="component" value="Chromosome"/>
</dbReference>
<evidence type="ECO:0000313" key="3">
    <source>
        <dbReference type="EMBL" id="ADZ93144.1"/>
    </source>
</evidence>
<protein>
    <submittedName>
        <fullName evidence="3">Diguanylate phosphodiesterase</fullName>
    </submittedName>
</protein>
<dbReference type="InterPro" id="IPR050706">
    <property type="entry name" value="Cyclic-di-GMP_PDE-like"/>
</dbReference>
<dbReference type="Gene3D" id="3.20.20.450">
    <property type="entry name" value="EAL domain"/>
    <property type="match status" value="1"/>
</dbReference>
<proteinExistence type="predicted"/>
<dbReference type="InterPro" id="IPR043128">
    <property type="entry name" value="Rev_trsase/Diguanyl_cyclase"/>
</dbReference>
<keyword evidence="1" id="KW-0812">Transmembrane</keyword>
<dbReference type="InterPro" id="IPR001633">
    <property type="entry name" value="EAL_dom"/>
</dbReference>
<dbReference type="RefSeq" id="WP_013663046.1">
    <property type="nucleotide sequence ID" value="NC_015276.1"/>
</dbReference>
<dbReference type="Pfam" id="PF00563">
    <property type="entry name" value="EAL"/>
    <property type="match status" value="1"/>
</dbReference>
<accession>F2JYL5</accession>
<keyword evidence="1" id="KW-0472">Membrane</keyword>
<dbReference type="HOGENOM" id="CLU_402675_0_0_6"/>
<dbReference type="STRING" id="717774.Marme_3935"/>
<dbReference type="GO" id="GO:0071111">
    <property type="term" value="F:cyclic-guanylate-specific phosphodiesterase activity"/>
    <property type="evidence" value="ECO:0007669"/>
    <property type="project" value="InterPro"/>
</dbReference>
<dbReference type="InterPro" id="IPR035919">
    <property type="entry name" value="EAL_sf"/>
</dbReference>
<reference evidence="3 4" key="1">
    <citation type="journal article" date="2012" name="Stand. Genomic Sci.">
        <title>Complete genome sequence of the melanogenic marine bacterium Marinomonas mediterranea type strain (MMB-1(T)).</title>
        <authorList>
            <person name="Lucas-Elio P."/>
            <person name="Goodwin L."/>
            <person name="Woyke T."/>
            <person name="Pitluck S."/>
            <person name="Nolan M."/>
            <person name="Kyrpides N.C."/>
            <person name="Detter J.C."/>
            <person name="Copeland A."/>
            <person name="Teshima H."/>
            <person name="Bruce D."/>
            <person name="Detter C."/>
            <person name="Tapia R."/>
            <person name="Han S."/>
            <person name="Land M.L."/>
            <person name="Ivanova N."/>
            <person name="Mikhailova N."/>
            <person name="Johnston A.W."/>
            <person name="Sanchez-Amat A."/>
        </authorList>
    </citation>
    <scope>NUCLEOTIDE SEQUENCE [LARGE SCALE GENOMIC DNA]</scope>
    <source>
        <strain evidence="4">ATCC 700492 / JCM 21426 / NBRC 103028 / MMB-1</strain>
    </source>
</reference>
<dbReference type="eggNOG" id="COG5001">
    <property type="taxonomic scope" value="Bacteria"/>
</dbReference>
<dbReference type="KEGG" id="mme:Marme_3935"/>
<dbReference type="EMBL" id="CP002583">
    <property type="protein sequence ID" value="ADZ93144.1"/>
    <property type="molecule type" value="Genomic_DNA"/>
</dbReference>
<dbReference type="PANTHER" id="PTHR33121">
    <property type="entry name" value="CYCLIC DI-GMP PHOSPHODIESTERASE PDEF"/>
    <property type="match status" value="1"/>
</dbReference>
<keyword evidence="1" id="KW-1133">Transmembrane helix</keyword>
<dbReference type="SUPFAM" id="SSF141868">
    <property type="entry name" value="EAL domain-like"/>
    <property type="match status" value="1"/>
</dbReference>
<dbReference type="CDD" id="cd01948">
    <property type="entry name" value="EAL"/>
    <property type="match status" value="1"/>
</dbReference>
<sequence length="689" mass="78635">MPKTYDSNSITKIYLFIFTIVAIISFALLAFTHSPLNIKSTSLLTDPRNELRASFASNGEDLSGVTRFRTADNLVEFECNVTDEIPILYCGAALSFPREQGSEESFEKVDEFSLDINVWSDAPEYDGRMRIFIKTIMEGGYRNYPKNSDVKYHAVRIRGNGEKHIPINRFDVETWWQSQYKVEFDEADKDFSKIHSMEFSINDVPLTTGHYKVTVSNLVSHAHYINKRTLNKWLLYDWVICLFLFLLHYAWFNNRLLRSVRKDASFDVHTGLLNAVGFEHAVRSPEFNDGHLYLVKITNWQNVVKHFGVDTAHYLVTKSAEHLQEALQGLAPIIATLENDEIAVYLPNGRLDFEQESAMFDSLTQGDTLQKLGHIRLEVKIGIIRDAMQDVLLDGVIDKARQVVQSILGTHEDIRMFTDEIHEAIRYSAYIEQEVRKSLAEDKFYLLYLPVYDAQVNQIVGAEALLRSSLDSLSGLSPQVYVTVAEKTGLIREIDRMVIGKSLKALESVSLPDDFTISINISSQELLDTTFIERFEEAVNASSISPSQLRLEITETSFVDLNQANTCMLERLRSFGCRISLDDFGTGYTSFNHLKNIPVDEIKIDRGFVNEMDEYETGVIIQSMITIARAFKYDLVAEGIETQLQLKRLREMGCVYFQGYYISMPTQLSDVIDLNDRLKSKDLLLLGVL</sequence>
<dbReference type="OrthoDB" id="9804951at2"/>
<dbReference type="PANTHER" id="PTHR33121:SF79">
    <property type="entry name" value="CYCLIC DI-GMP PHOSPHODIESTERASE PDED-RELATED"/>
    <property type="match status" value="1"/>
</dbReference>
<dbReference type="Gene3D" id="3.30.70.270">
    <property type="match status" value="1"/>
</dbReference>
<gene>
    <name evidence="3" type="ordered locus">Marme_3935</name>
</gene>
<evidence type="ECO:0000313" key="4">
    <source>
        <dbReference type="Proteomes" id="UP000001062"/>
    </source>
</evidence>
<name>F2JYL5_MARM1</name>